<comment type="caution">
    <text evidence="1">The sequence shown here is derived from an EMBL/GenBank/DDBJ whole genome shotgun (WGS) entry which is preliminary data.</text>
</comment>
<reference evidence="1" key="1">
    <citation type="journal article" date="2021" name="Environ. Microbiol.">
        <title>Gene family expansions and transcriptome signatures uncover fungal adaptations to wood decay.</title>
        <authorList>
            <person name="Hage H."/>
            <person name="Miyauchi S."/>
            <person name="Viragh M."/>
            <person name="Drula E."/>
            <person name="Min B."/>
            <person name="Chaduli D."/>
            <person name="Navarro D."/>
            <person name="Favel A."/>
            <person name="Norest M."/>
            <person name="Lesage-Meessen L."/>
            <person name="Balint B."/>
            <person name="Merenyi Z."/>
            <person name="de Eugenio L."/>
            <person name="Morin E."/>
            <person name="Martinez A.T."/>
            <person name="Baldrian P."/>
            <person name="Stursova M."/>
            <person name="Martinez M.J."/>
            <person name="Novotny C."/>
            <person name="Magnuson J.K."/>
            <person name="Spatafora J.W."/>
            <person name="Maurice S."/>
            <person name="Pangilinan J."/>
            <person name="Andreopoulos W."/>
            <person name="LaButti K."/>
            <person name="Hundley H."/>
            <person name="Na H."/>
            <person name="Kuo A."/>
            <person name="Barry K."/>
            <person name="Lipzen A."/>
            <person name="Henrissat B."/>
            <person name="Riley R."/>
            <person name="Ahrendt S."/>
            <person name="Nagy L.G."/>
            <person name="Grigoriev I.V."/>
            <person name="Martin F."/>
            <person name="Rosso M.N."/>
        </authorList>
    </citation>
    <scope>NUCLEOTIDE SEQUENCE</scope>
    <source>
        <strain evidence="1">CBS 384.51</strain>
    </source>
</reference>
<evidence type="ECO:0000313" key="2">
    <source>
        <dbReference type="Proteomes" id="UP001055072"/>
    </source>
</evidence>
<evidence type="ECO:0000313" key="1">
    <source>
        <dbReference type="EMBL" id="KAI0087637.1"/>
    </source>
</evidence>
<name>A0ACB8TZX9_9APHY</name>
<accession>A0ACB8TZX9</accession>
<protein>
    <submittedName>
        <fullName evidence="1">Aryl-alcohol oxidase-like protein</fullName>
    </submittedName>
</protein>
<keyword evidence="2" id="KW-1185">Reference proteome</keyword>
<sequence length="601" mass="64222">MAIRNTLAGSLAIAACVIPAAFAAILQSPTQLSSKKSYDYIIVGGGAGGSVLANRLTEDNYTNVLLIEAGSSDYKNLNIAVPQLAAALARSEFDWNFTTAGQPGLNGRSIPYQRGHVLGGSTAVNYMAFNTGSRDDWDRWANVTGDSGWGFDNIVKYIKKMENFVPPLDGRNISDEVDVSIHGHSGPLHISVSGAKVATDDRVINTTRELPSEFPFNLDQNSGDSLGIGWTQVTIADGERQSAALSYLDPILSRKNLDILVNTQATKVLQTGVSGGKPVFRGVQFSQVGSGKFTTLKATREVILSAGAIKTPHVLMLSGIGDSSELSKFNVSTIVDLPDVGKNLQDHPLVTSPFRVNSTDTLDNLNNATFVAEQLALWQKNRTGELGVATGSQLGWLRLPDNSSIFETEPDPSAGPTSAHFEFILIDSFIDFSAPPPGNYFTGFTVLVSSSSRGYITLNTTNPFDPPFIQPSFLSTPFDIFTMRESIKSMRRFMAAPAWDGWILNEFGSFAAAQTDEQIEEYARNTTVTVNHVTCTVGMGKTGSSGPGTGALNADLTVKGTVGLRVVDASAFPFIPAAHPQGVTYALAERAADLIKGVSTC</sequence>
<organism evidence="1 2">
    <name type="scientific">Irpex rosettiformis</name>
    <dbReference type="NCBI Taxonomy" id="378272"/>
    <lineage>
        <taxon>Eukaryota</taxon>
        <taxon>Fungi</taxon>
        <taxon>Dikarya</taxon>
        <taxon>Basidiomycota</taxon>
        <taxon>Agaricomycotina</taxon>
        <taxon>Agaricomycetes</taxon>
        <taxon>Polyporales</taxon>
        <taxon>Irpicaceae</taxon>
        <taxon>Irpex</taxon>
    </lineage>
</organism>
<proteinExistence type="predicted"/>
<gene>
    <name evidence="1" type="ORF">BDY19DRAFT_907455</name>
</gene>
<dbReference type="Proteomes" id="UP001055072">
    <property type="component" value="Unassembled WGS sequence"/>
</dbReference>
<dbReference type="EMBL" id="MU274917">
    <property type="protein sequence ID" value="KAI0087637.1"/>
    <property type="molecule type" value="Genomic_DNA"/>
</dbReference>